<proteinExistence type="predicted"/>
<evidence type="ECO:0000313" key="1">
    <source>
        <dbReference type="EMBL" id="ADL55031.1"/>
    </source>
</evidence>
<keyword evidence="2" id="KW-1185">Reference proteome</keyword>
<organism evidence="1 2">
    <name type="scientific">Gallionella capsiferriformans (strain ES-2)</name>
    <name type="common">Gallionella ferruginea capsiferriformans (strain ES-2)</name>
    <dbReference type="NCBI Taxonomy" id="395494"/>
    <lineage>
        <taxon>Bacteria</taxon>
        <taxon>Pseudomonadati</taxon>
        <taxon>Pseudomonadota</taxon>
        <taxon>Betaproteobacteria</taxon>
        <taxon>Nitrosomonadales</taxon>
        <taxon>Gallionellaceae</taxon>
        <taxon>Gallionella</taxon>
    </lineage>
</organism>
<dbReference type="AlphaFoldDB" id="D9SET4"/>
<gene>
    <name evidence="1" type="ordered locus">Galf_1000</name>
</gene>
<name>D9SET4_GALCS</name>
<sequence length="408" mass="45116">MEKIMKITTEKHSWEFTPRFRRGAFGWRSQPAITRIKEAVAEIKKVARKEPVLAAEGAVLFLEKVSPALQNVDSSSGAIGSAVNRAIADLVPIIARANVEKNLRAKWLERLYEAHAADQVPYIESLGGYWGELCATPELAAVWADRLMSVVEQVWSGSKESSGFFHGTYMCFSALLRAGRYDQLLALLEKAPFVWWYDRQWGVKALIAQGKKAEALRYAETSHGLNNNPESIAQACEEILLSSGMADEAYQRYAIAANQGTTYLSTFRAICKKYPHKSPADILNDLVASTPGQEGKWFAAAKDAGLYDLAIKLARQSPVDHRTLNRAALDFIETQPLFAIEAGLLSLRWILAGRGYEVTAGEVMTAFDASMRGARVAGSVDQTLLRVRKLLDAYPQDSFVRGALARLL</sequence>
<accession>D9SET4</accession>
<evidence type="ECO:0000313" key="2">
    <source>
        <dbReference type="Proteomes" id="UP000001235"/>
    </source>
</evidence>
<dbReference type="Proteomes" id="UP000001235">
    <property type="component" value="Chromosome"/>
</dbReference>
<protein>
    <submittedName>
        <fullName evidence="1">Uncharacterized protein</fullName>
    </submittedName>
</protein>
<dbReference type="STRING" id="395494.Galf_1000"/>
<dbReference type="KEGG" id="gca:Galf_1000"/>
<dbReference type="EMBL" id="CP002159">
    <property type="protein sequence ID" value="ADL55031.1"/>
    <property type="molecule type" value="Genomic_DNA"/>
</dbReference>
<dbReference type="eggNOG" id="ENOG502Z8TM">
    <property type="taxonomic scope" value="Bacteria"/>
</dbReference>
<dbReference type="HOGENOM" id="CLU_686388_0_0_4"/>
<reference evidence="1 2" key="1">
    <citation type="submission" date="2010-08" db="EMBL/GenBank/DDBJ databases">
        <title>Complete sequence of Gallionella capsiferriformans ES-2.</title>
        <authorList>
            <consortium name="US DOE Joint Genome Institute"/>
            <person name="Lucas S."/>
            <person name="Copeland A."/>
            <person name="Lapidus A."/>
            <person name="Cheng J.-F."/>
            <person name="Bruce D."/>
            <person name="Goodwin L."/>
            <person name="Pitluck S."/>
            <person name="Chertkov O."/>
            <person name="Davenport K.W."/>
            <person name="Detter J.C."/>
            <person name="Han C."/>
            <person name="Tapia R."/>
            <person name="Land M."/>
            <person name="Hauser L."/>
            <person name="Chang Y.-J."/>
            <person name="Jeffries C."/>
            <person name="Kyrpides N."/>
            <person name="Ivanova N."/>
            <person name="Mikhailova N."/>
            <person name="Shelobolina E.S."/>
            <person name="Picardal F."/>
            <person name="Roden E."/>
            <person name="Emerson D."/>
            <person name="Woyke T."/>
        </authorList>
    </citation>
    <scope>NUCLEOTIDE SEQUENCE [LARGE SCALE GENOMIC DNA]</scope>
    <source>
        <strain evidence="1 2">ES-2</strain>
    </source>
</reference>